<dbReference type="Proteomes" id="UP000030595">
    <property type="component" value="Unassembled WGS sequence"/>
</dbReference>
<protein>
    <submittedName>
        <fullName evidence="2">Membrane protein</fullName>
    </submittedName>
</protein>
<accession>A0A0A3JB74</accession>
<dbReference type="RefSeq" id="WP_036171130.1">
    <property type="nucleotide sequence ID" value="NZ_AVCZ01000001.1"/>
</dbReference>
<keyword evidence="1" id="KW-0472">Membrane</keyword>
<keyword evidence="3" id="KW-1185">Reference proteome</keyword>
<keyword evidence="1" id="KW-1133">Transmembrane helix</keyword>
<name>A0A0A3JB74_9BACL</name>
<evidence type="ECO:0000313" key="3">
    <source>
        <dbReference type="Proteomes" id="UP000030595"/>
    </source>
</evidence>
<feature type="transmembrane region" description="Helical" evidence="1">
    <location>
        <begin position="5"/>
        <end position="23"/>
    </location>
</feature>
<keyword evidence="1" id="KW-0812">Transmembrane</keyword>
<comment type="caution">
    <text evidence="2">The sequence shown here is derived from an EMBL/GenBank/DDBJ whole genome shotgun (WGS) entry which is preliminary data.</text>
</comment>
<dbReference type="AlphaFoldDB" id="A0A0A3JB74"/>
<dbReference type="EMBL" id="JPVQ01000001">
    <property type="protein sequence ID" value="KGR92428.1"/>
    <property type="molecule type" value="Genomic_DNA"/>
</dbReference>
<sequence>MQFGTWIAIIISAVIAFIVAGFYNQPVHWYLFILILFIGFFINTIILILKSNDE</sequence>
<organism evidence="2 3">
    <name type="scientific">Ureibacillus massiliensis 4400831 = CIP 108448 = CCUG 49529</name>
    <dbReference type="NCBI Taxonomy" id="1211035"/>
    <lineage>
        <taxon>Bacteria</taxon>
        <taxon>Bacillati</taxon>
        <taxon>Bacillota</taxon>
        <taxon>Bacilli</taxon>
        <taxon>Bacillales</taxon>
        <taxon>Caryophanaceae</taxon>
        <taxon>Ureibacillus</taxon>
    </lineage>
</organism>
<evidence type="ECO:0000313" key="2">
    <source>
        <dbReference type="EMBL" id="KGR92428.1"/>
    </source>
</evidence>
<evidence type="ECO:0000256" key="1">
    <source>
        <dbReference type="SAM" id="Phobius"/>
    </source>
</evidence>
<dbReference type="eggNOG" id="ENOG50339TJ">
    <property type="taxonomic scope" value="Bacteria"/>
</dbReference>
<gene>
    <name evidence="2" type="ORF">CD30_01050</name>
</gene>
<reference evidence="2 3" key="1">
    <citation type="submission" date="2014-02" db="EMBL/GenBank/DDBJ databases">
        <title>Draft genome sequence of Lysinibacillus massiliensis CCUG 49529.</title>
        <authorList>
            <person name="Zhang F."/>
            <person name="Wang G."/>
            <person name="Zhang L."/>
        </authorList>
    </citation>
    <scope>NUCLEOTIDE SEQUENCE [LARGE SCALE GENOMIC DNA]</scope>
    <source>
        <strain evidence="2 3">CCUG 49529</strain>
    </source>
</reference>
<proteinExistence type="predicted"/>
<feature type="transmembrane region" description="Helical" evidence="1">
    <location>
        <begin position="29"/>
        <end position="49"/>
    </location>
</feature>